<protein>
    <submittedName>
        <fullName evidence="1">Uncharacterized protein</fullName>
    </submittedName>
</protein>
<dbReference type="Proteomes" id="UP001163321">
    <property type="component" value="Chromosome 4"/>
</dbReference>
<evidence type="ECO:0000313" key="2">
    <source>
        <dbReference type="Proteomes" id="UP001163321"/>
    </source>
</evidence>
<organism evidence="1 2">
    <name type="scientific">Peronosclerospora sorghi</name>
    <dbReference type="NCBI Taxonomy" id="230839"/>
    <lineage>
        <taxon>Eukaryota</taxon>
        <taxon>Sar</taxon>
        <taxon>Stramenopiles</taxon>
        <taxon>Oomycota</taxon>
        <taxon>Peronosporomycetes</taxon>
        <taxon>Peronosporales</taxon>
        <taxon>Peronosporaceae</taxon>
        <taxon>Peronosclerospora</taxon>
    </lineage>
</organism>
<dbReference type="EMBL" id="CM047583">
    <property type="protein sequence ID" value="KAI9913445.1"/>
    <property type="molecule type" value="Genomic_DNA"/>
</dbReference>
<keyword evidence="2" id="KW-1185">Reference proteome</keyword>
<proteinExistence type="predicted"/>
<sequence length="289" mass="32456">MGNQQPLHSFTYMTPRTANEAANWIARISGLNREVVEQLLQMLRDGTYAAQFKNIQLLLEEGRVAAEFLRCVCLPQEAVIQYGTMFSPLRLWEEQWDQLGEDAACLIRQERCNDALHVNKQEVQSSTLYELEMSLNRNARTLADVPPMPLSVYDLMDGGVNPGNRLIRDECEHNTAELSANAASDKLMLTADQKRVYWAIQRLMPFIEPVEFLQLASFVSGVLLFLIGCCFQVGAPMMRLRNLNAAGRLGNGSRLIVTKLGVGVLEGPVLRGPIPSYKLTRNQDSQLRS</sequence>
<comment type="caution">
    <text evidence="1">The sequence shown here is derived from an EMBL/GenBank/DDBJ whole genome shotgun (WGS) entry which is preliminary data.</text>
</comment>
<reference evidence="1 2" key="1">
    <citation type="journal article" date="2022" name="bioRxiv">
        <title>The genome of the oomycete Peronosclerospora sorghi, a cosmopolitan pathogen of maize and sorghum, is inflated with dispersed pseudogenes.</title>
        <authorList>
            <person name="Fletcher K."/>
            <person name="Martin F."/>
            <person name="Isakeit T."/>
            <person name="Cavanaugh K."/>
            <person name="Magill C."/>
            <person name="Michelmore R."/>
        </authorList>
    </citation>
    <scope>NUCLEOTIDE SEQUENCE [LARGE SCALE GENOMIC DNA]</scope>
    <source>
        <strain evidence="1">P6</strain>
    </source>
</reference>
<gene>
    <name evidence="1" type="ORF">PsorP6_005441</name>
</gene>
<accession>A0ACC0W5L7</accession>
<evidence type="ECO:0000313" key="1">
    <source>
        <dbReference type="EMBL" id="KAI9913445.1"/>
    </source>
</evidence>
<name>A0ACC0W5L7_9STRA</name>